<gene>
    <name evidence="4" type="primary">moaD_1</name>
    <name evidence="5" type="synonym">moaD_2</name>
    <name evidence="4" type="ORF">NCTC10526_02189</name>
    <name evidence="5" type="ORF">NCTC10526_02905</name>
</gene>
<evidence type="ECO:0000313" key="4">
    <source>
        <dbReference type="EMBL" id="SUD91817.1"/>
    </source>
</evidence>
<evidence type="ECO:0000313" key="6">
    <source>
        <dbReference type="Proteomes" id="UP000254123"/>
    </source>
</evidence>
<sequence>MNITVLFFASLAEKAQQGQQQLSLAGDVSLSELYTQLQQQHGFELDTAKVRVAINDEFASWDDAINDGDTIAFIPPVAGG</sequence>
<dbReference type="PANTHER" id="PTHR33359">
    <property type="entry name" value="MOLYBDOPTERIN SYNTHASE SULFUR CARRIER SUBUNIT"/>
    <property type="match status" value="1"/>
</dbReference>
<reference evidence="4 6" key="1">
    <citation type="submission" date="2018-06" db="EMBL/GenBank/DDBJ databases">
        <authorList>
            <consortium name="Pathogen Informatics"/>
            <person name="Doyle S."/>
        </authorList>
    </citation>
    <scope>NUCLEOTIDE SEQUENCE [LARGE SCALE GENOMIC DNA]</scope>
    <source>
        <strain evidence="4 6">NCTC10526</strain>
    </source>
</reference>
<dbReference type="InterPro" id="IPR044672">
    <property type="entry name" value="MOCS2A"/>
</dbReference>
<dbReference type="GO" id="GO:0006777">
    <property type="term" value="P:Mo-molybdopterin cofactor biosynthetic process"/>
    <property type="evidence" value="ECO:0007669"/>
    <property type="project" value="InterPro"/>
</dbReference>
<evidence type="ECO:0000256" key="2">
    <source>
        <dbReference type="ARBA" id="ARBA00024200"/>
    </source>
</evidence>
<evidence type="ECO:0000313" key="5">
    <source>
        <dbReference type="EMBL" id="SUD98916.1"/>
    </source>
</evidence>
<dbReference type="Pfam" id="PF02597">
    <property type="entry name" value="ThiS"/>
    <property type="match status" value="1"/>
</dbReference>
<keyword evidence="1" id="KW-0547">Nucleotide-binding</keyword>
<dbReference type="Proteomes" id="UP000254123">
    <property type="component" value="Unassembled WGS sequence"/>
</dbReference>
<dbReference type="InterPro" id="IPR012675">
    <property type="entry name" value="Beta-grasp_dom_sf"/>
</dbReference>
<dbReference type="PANTHER" id="PTHR33359:SF1">
    <property type="entry name" value="MOLYBDOPTERIN SYNTHASE SULFUR CARRIER SUBUNIT"/>
    <property type="match status" value="1"/>
</dbReference>
<dbReference type="CDD" id="cd00754">
    <property type="entry name" value="Ubl_MoaD"/>
    <property type="match status" value="1"/>
</dbReference>
<dbReference type="SUPFAM" id="SSF54285">
    <property type="entry name" value="MoaD/ThiS"/>
    <property type="match status" value="1"/>
</dbReference>
<dbReference type="RefSeq" id="WP_028859627.1">
    <property type="nucleotide sequence ID" value="NZ_CAJHAQ010000001.1"/>
</dbReference>
<organism evidence="4 6">
    <name type="scientific">Psychrobacter phenylpyruvicus</name>
    <dbReference type="NCBI Taxonomy" id="29432"/>
    <lineage>
        <taxon>Bacteria</taxon>
        <taxon>Pseudomonadati</taxon>
        <taxon>Pseudomonadota</taxon>
        <taxon>Gammaproteobacteria</taxon>
        <taxon>Moraxellales</taxon>
        <taxon>Moraxellaceae</taxon>
        <taxon>Psychrobacter</taxon>
    </lineage>
</organism>
<comment type="similarity">
    <text evidence="2">Belongs to the MoaD family.</text>
</comment>
<dbReference type="UniPathway" id="UPA00344"/>
<dbReference type="EMBL" id="UGVC01000008">
    <property type="protein sequence ID" value="SUD98916.1"/>
    <property type="molecule type" value="Genomic_DNA"/>
</dbReference>
<dbReference type="Gene3D" id="3.10.20.30">
    <property type="match status" value="1"/>
</dbReference>
<dbReference type="NCBIfam" id="TIGR01682">
    <property type="entry name" value="moaD"/>
    <property type="match status" value="1"/>
</dbReference>
<dbReference type="GO" id="GO:0000166">
    <property type="term" value="F:nucleotide binding"/>
    <property type="evidence" value="ECO:0007669"/>
    <property type="project" value="UniProtKB-KW"/>
</dbReference>
<dbReference type="AlphaFoldDB" id="A0A379LPN6"/>
<protein>
    <recommendedName>
        <fullName evidence="3">Molybdopterin synthase sulfur carrier subunit</fullName>
    </recommendedName>
</protein>
<evidence type="ECO:0000256" key="3">
    <source>
        <dbReference type="ARBA" id="ARBA00024247"/>
    </source>
</evidence>
<dbReference type="InterPro" id="IPR003749">
    <property type="entry name" value="ThiS/MoaD-like"/>
</dbReference>
<dbReference type="InterPro" id="IPR016155">
    <property type="entry name" value="Mopterin_synth/thiamin_S_b"/>
</dbReference>
<dbReference type="GO" id="GO:1990133">
    <property type="term" value="C:molybdopterin adenylyltransferase complex"/>
    <property type="evidence" value="ECO:0007669"/>
    <property type="project" value="TreeGrafter"/>
</dbReference>
<name>A0A379LPN6_9GAMM</name>
<accession>A0A379LPN6</accession>
<proteinExistence type="inferred from homology"/>
<evidence type="ECO:0000256" key="1">
    <source>
        <dbReference type="ARBA" id="ARBA00022741"/>
    </source>
</evidence>
<keyword evidence="6" id="KW-1185">Reference proteome</keyword>
<dbReference type="EMBL" id="UGVC01000001">
    <property type="protein sequence ID" value="SUD91817.1"/>
    <property type="molecule type" value="Genomic_DNA"/>
</dbReference>
<dbReference type="STRING" id="1123034.GCA_000685805_02173"/>